<accession>A0A1Y0E951</accession>
<feature type="compositionally biased region" description="Basic residues" evidence="1">
    <location>
        <begin position="207"/>
        <end position="217"/>
    </location>
</feature>
<feature type="region of interest" description="Disordered" evidence="1">
    <location>
        <begin position="112"/>
        <end position="217"/>
    </location>
</feature>
<dbReference type="Proteomes" id="UP000195273">
    <property type="component" value="Chromosome"/>
</dbReference>
<evidence type="ECO:0000313" key="2">
    <source>
        <dbReference type="EMBL" id="ART99890.1"/>
    </source>
</evidence>
<reference evidence="2 3" key="1">
    <citation type="submission" date="2017-05" db="EMBL/GenBank/DDBJ databases">
        <title>Genome Sequence of Loktanella vestfoldensis Strain SMR4r Isolated from a Culture of the Diatom Skeletonema marinoi.</title>
        <authorList>
            <person name="Topel M."/>
            <person name="Pinder M.I.M."/>
            <person name="Johansson O.N."/>
            <person name="Kourtchenko O."/>
            <person name="Godhe A."/>
            <person name="Clarke A.K."/>
        </authorList>
    </citation>
    <scope>NUCLEOTIDE SEQUENCE [LARGE SCALE GENOMIC DNA]</scope>
    <source>
        <strain evidence="2 3">SMR4r</strain>
    </source>
</reference>
<evidence type="ECO:0000313" key="3">
    <source>
        <dbReference type="Proteomes" id="UP000195273"/>
    </source>
</evidence>
<keyword evidence="3" id="KW-1185">Reference proteome</keyword>
<sequence>MPKPTDQGESFLGRWSRNKRAQPAAPEPVAEPDASADIAAPDQESLTEEEIAALPDVDDLTPQSDIRVFLQKGVPQVLRNAALRRKWMLVPGIRDHNDPAVDYAWDWNTPGGVPGDGAAPSPERAAQMLRDLFAPRRDAETTQTAETGADAADPAIIPAQDIAPQQTDLALTQPQAPQDKAEAEGSAASQDQQQQAAGPDSDAVPPARRRHGGALPG</sequence>
<name>A0A1Y0E951_9RHOB</name>
<feature type="compositionally biased region" description="Low complexity" evidence="1">
    <location>
        <begin position="21"/>
        <end position="37"/>
    </location>
</feature>
<dbReference type="Pfam" id="PF11748">
    <property type="entry name" value="DUF3306"/>
    <property type="match status" value="1"/>
</dbReference>
<evidence type="ECO:0000256" key="1">
    <source>
        <dbReference type="SAM" id="MobiDB-lite"/>
    </source>
</evidence>
<feature type="compositionally biased region" description="Low complexity" evidence="1">
    <location>
        <begin position="149"/>
        <end position="166"/>
    </location>
</feature>
<dbReference type="RefSeq" id="WP_087206195.1">
    <property type="nucleotide sequence ID" value="NZ_CP021431.1"/>
</dbReference>
<organism evidence="2 3">
    <name type="scientific">Yoonia vestfoldensis</name>
    <dbReference type="NCBI Taxonomy" id="245188"/>
    <lineage>
        <taxon>Bacteria</taxon>
        <taxon>Pseudomonadati</taxon>
        <taxon>Pseudomonadota</taxon>
        <taxon>Alphaproteobacteria</taxon>
        <taxon>Rhodobacterales</taxon>
        <taxon>Paracoccaceae</taxon>
        <taxon>Yoonia</taxon>
    </lineage>
</organism>
<dbReference type="EMBL" id="CP021431">
    <property type="protein sequence ID" value="ART99890.1"/>
    <property type="molecule type" value="Genomic_DNA"/>
</dbReference>
<dbReference type="KEGG" id="lvs:LOKVESSMR4R_00553"/>
<dbReference type="OrthoDB" id="8100830at2"/>
<protein>
    <recommendedName>
        <fullName evidence="4">DUF3306 domain-containing protein</fullName>
    </recommendedName>
</protein>
<feature type="compositionally biased region" description="Low complexity" evidence="1">
    <location>
        <begin position="184"/>
        <end position="203"/>
    </location>
</feature>
<feature type="compositionally biased region" description="Polar residues" evidence="1">
    <location>
        <begin position="167"/>
        <end position="176"/>
    </location>
</feature>
<dbReference type="InterPro" id="IPR021735">
    <property type="entry name" value="DUF3306"/>
</dbReference>
<evidence type="ECO:0008006" key="4">
    <source>
        <dbReference type="Google" id="ProtNLM"/>
    </source>
</evidence>
<dbReference type="AlphaFoldDB" id="A0A1Y0E951"/>
<feature type="region of interest" description="Disordered" evidence="1">
    <location>
        <begin position="1"/>
        <end position="46"/>
    </location>
</feature>
<proteinExistence type="predicted"/>
<gene>
    <name evidence="2" type="ORF">LOKVESSMR4R_00553</name>
</gene>